<evidence type="ECO:0000256" key="2">
    <source>
        <dbReference type="ARBA" id="ARBA00022679"/>
    </source>
</evidence>
<dbReference type="AlphaFoldDB" id="A0A8C5X5T9"/>
<proteinExistence type="predicted"/>
<keyword evidence="5" id="KW-0539">Nucleus</keyword>
<dbReference type="GO" id="GO:0046872">
    <property type="term" value="F:metal ion binding"/>
    <property type="evidence" value="ECO:0007669"/>
    <property type="project" value="UniProtKB-KW"/>
</dbReference>
<keyword evidence="3" id="KW-0479">Metal-binding</keyword>
<evidence type="ECO:0000256" key="6">
    <source>
        <dbReference type="SAM" id="MobiDB-lite"/>
    </source>
</evidence>
<dbReference type="GO" id="GO:0046974">
    <property type="term" value="F:histone H3K9 methyltransferase activity"/>
    <property type="evidence" value="ECO:0007669"/>
    <property type="project" value="TreeGrafter"/>
</dbReference>
<dbReference type="SUPFAM" id="SSF82199">
    <property type="entry name" value="SET domain"/>
    <property type="match status" value="1"/>
</dbReference>
<name>A0A8C5X5T9_9PASS</name>
<dbReference type="GO" id="GO:0003677">
    <property type="term" value="F:DNA binding"/>
    <property type="evidence" value="ECO:0007669"/>
    <property type="project" value="InterPro"/>
</dbReference>
<reference evidence="8" key="1">
    <citation type="submission" date="2025-08" db="UniProtKB">
        <authorList>
            <consortium name="Ensembl"/>
        </authorList>
    </citation>
    <scope>IDENTIFICATION</scope>
</reference>
<dbReference type="SMART" id="SM00391">
    <property type="entry name" value="MBD"/>
    <property type="match status" value="1"/>
</dbReference>
<protein>
    <recommendedName>
        <fullName evidence="7">MBD domain-containing protein</fullName>
    </recommendedName>
</protein>
<dbReference type="PANTHER" id="PTHR46024:SF3">
    <property type="entry name" value="HISTONE-LYSINE N-METHYLTRANSFERASE SETDB2"/>
    <property type="match status" value="1"/>
</dbReference>
<evidence type="ECO:0000256" key="5">
    <source>
        <dbReference type="ARBA" id="ARBA00023242"/>
    </source>
</evidence>
<comment type="subcellular location">
    <subcellularLocation>
        <location evidence="1">Nucleus</location>
    </subcellularLocation>
</comment>
<keyword evidence="2" id="KW-0808">Transferase</keyword>
<evidence type="ECO:0000256" key="4">
    <source>
        <dbReference type="ARBA" id="ARBA00022833"/>
    </source>
</evidence>
<dbReference type="Pfam" id="PF01429">
    <property type="entry name" value="MBD"/>
    <property type="match status" value="1"/>
</dbReference>
<dbReference type="GO" id="GO:0005634">
    <property type="term" value="C:nucleus"/>
    <property type="evidence" value="ECO:0007669"/>
    <property type="project" value="UniProtKB-SubCell"/>
</dbReference>
<dbReference type="CDD" id="cd01395">
    <property type="entry name" value="HMT_MBD"/>
    <property type="match status" value="1"/>
</dbReference>
<dbReference type="OrthoDB" id="5792673at2759"/>
<dbReference type="GO" id="GO:0010629">
    <property type="term" value="P:negative regulation of gene expression"/>
    <property type="evidence" value="ECO:0007669"/>
    <property type="project" value="TreeGrafter"/>
</dbReference>
<feature type="region of interest" description="Disordered" evidence="6">
    <location>
        <begin position="59"/>
        <end position="78"/>
    </location>
</feature>
<feature type="domain" description="MBD" evidence="7">
    <location>
        <begin position="111"/>
        <end position="185"/>
    </location>
</feature>
<dbReference type="InterPro" id="IPR016177">
    <property type="entry name" value="DNA-bd_dom_sf"/>
</dbReference>
<dbReference type="InterPro" id="IPR051516">
    <property type="entry name" value="SETDB_methyltransferase"/>
</dbReference>
<dbReference type="InterPro" id="IPR046341">
    <property type="entry name" value="SET_dom_sf"/>
</dbReference>
<dbReference type="InterPro" id="IPR001739">
    <property type="entry name" value="Methyl_CpG_DNA-bd"/>
</dbReference>
<dbReference type="GO" id="GO:0070828">
    <property type="term" value="P:heterochromatin organization"/>
    <property type="evidence" value="ECO:0007669"/>
    <property type="project" value="TreeGrafter"/>
</dbReference>
<evidence type="ECO:0000259" key="7">
    <source>
        <dbReference type="SMART" id="SM00391"/>
    </source>
</evidence>
<keyword evidence="4" id="KW-0862">Zinc</keyword>
<dbReference type="Gene3D" id="2.170.270.10">
    <property type="entry name" value="SET domain"/>
    <property type="match status" value="1"/>
</dbReference>
<keyword evidence="9" id="KW-1185">Reference proteome</keyword>
<dbReference type="Gene3D" id="3.30.890.10">
    <property type="entry name" value="Methyl-cpg-binding Protein 2, Chain A"/>
    <property type="match status" value="1"/>
</dbReference>
<evidence type="ECO:0000313" key="8">
    <source>
        <dbReference type="Ensembl" id="ENSMCSP00000013014.1"/>
    </source>
</evidence>
<evidence type="ECO:0000256" key="1">
    <source>
        <dbReference type="ARBA" id="ARBA00004123"/>
    </source>
</evidence>
<organism evidence="8 9">
    <name type="scientific">Malurus cyaneus samueli</name>
    <dbReference type="NCBI Taxonomy" id="2593467"/>
    <lineage>
        <taxon>Eukaryota</taxon>
        <taxon>Metazoa</taxon>
        <taxon>Chordata</taxon>
        <taxon>Craniata</taxon>
        <taxon>Vertebrata</taxon>
        <taxon>Euteleostomi</taxon>
        <taxon>Archelosauria</taxon>
        <taxon>Archosauria</taxon>
        <taxon>Dinosauria</taxon>
        <taxon>Saurischia</taxon>
        <taxon>Theropoda</taxon>
        <taxon>Coelurosauria</taxon>
        <taxon>Aves</taxon>
        <taxon>Neognathae</taxon>
        <taxon>Neoaves</taxon>
        <taxon>Telluraves</taxon>
        <taxon>Australaves</taxon>
        <taxon>Passeriformes</taxon>
        <taxon>Meliphagoidea</taxon>
        <taxon>Maluridae</taxon>
        <taxon>Malurus</taxon>
    </lineage>
</organism>
<dbReference type="Ensembl" id="ENSMCST00000013353.1">
    <property type="protein sequence ID" value="ENSMCSP00000013014.1"/>
    <property type="gene ID" value="ENSMCSG00000009219.1"/>
</dbReference>
<sequence>MKIYISGDVKAFWRQLGGRTVDVIFEKVQNVLLLLKEKIKNGTLNGDGAQETKLKLRPPLSDDNAEMEGTCSGSKEESSKIQGLPLNVQYQSHKCSSACLTNRAVGFHKGENPLKIPILFDFQRRHAKADCLSKSLDVNYKAPCGRSLRSFRDVQNYLFETECNFLFVDHFSFNTYVLLGRNTMNPEPLVFEFDISNGAESVPISFCNNLDHARLPYFRYRKSSWPRGYYLNNFSSLFVDSCDCTDGCIDR</sequence>
<reference evidence="8" key="2">
    <citation type="submission" date="2025-09" db="UniProtKB">
        <authorList>
            <consortium name="Ensembl"/>
        </authorList>
    </citation>
    <scope>IDENTIFICATION</scope>
</reference>
<dbReference type="Proteomes" id="UP000694560">
    <property type="component" value="Unplaced"/>
</dbReference>
<dbReference type="SUPFAM" id="SSF54171">
    <property type="entry name" value="DNA-binding domain"/>
    <property type="match status" value="1"/>
</dbReference>
<dbReference type="PANTHER" id="PTHR46024">
    <property type="entry name" value="HISTONE-LYSINE N-METHYLTRANSFERASE EGGLESS"/>
    <property type="match status" value="1"/>
</dbReference>
<accession>A0A8C5X5T9</accession>
<evidence type="ECO:0000256" key="3">
    <source>
        <dbReference type="ARBA" id="ARBA00022723"/>
    </source>
</evidence>
<dbReference type="InterPro" id="IPR047232">
    <property type="entry name" value="SETDB1/2-like_MBD"/>
</dbReference>
<evidence type="ECO:0000313" key="9">
    <source>
        <dbReference type="Proteomes" id="UP000694560"/>
    </source>
</evidence>